<dbReference type="SUPFAM" id="SSF49344">
    <property type="entry name" value="CBD9-like"/>
    <property type="match status" value="1"/>
</dbReference>
<evidence type="ECO:0000313" key="11">
    <source>
        <dbReference type="EMBL" id="KDN52439.1"/>
    </source>
</evidence>
<dbReference type="SMART" id="SM00664">
    <property type="entry name" value="DoH"/>
    <property type="match status" value="1"/>
</dbReference>
<dbReference type="HOGENOM" id="CLU_038404_1_0_1"/>
<evidence type="ECO:0000256" key="1">
    <source>
        <dbReference type="ARBA" id="ARBA00004370"/>
    </source>
</evidence>
<keyword evidence="2" id="KW-0813">Transport</keyword>
<dbReference type="Gene3D" id="2.60.40.1210">
    <property type="entry name" value="Cellobiose dehydrogenase, cytochrome domain"/>
    <property type="match status" value="1"/>
</dbReference>
<evidence type="ECO:0000256" key="7">
    <source>
        <dbReference type="SAM" id="Phobius"/>
    </source>
</evidence>
<dbReference type="PROSITE" id="PS50939">
    <property type="entry name" value="CYTOCHROME_B561"/>
    <property type="match status" value="1"/>
</dbReference>
<evidence type="ECO:0000259" key="9">
    <source>
        <dbReference type="PROSITE" id="PS50836"/>
    </source>
</evidence>
<feature type="transmembrane region" description="Helical" evidence="7">
    <location>
        <begin position="245"/>
        <end position="265"/>
    </location>
</feature>
<dbReference type="CDD" id="cd08760">
    <property type="entry name" value="Cyt_b561_FRRS1_like"/>
    <property type="match status" value="1"/>
</dbReference>
<evidence type="ECO:0000256" key="6">
    <source>
        <dbReference type="ARBA" id="ARBA00023136"/>
    </source>
</evidence>
<dbReference type="EMBL" id="JMSN01000010">
    <property type="protein sequence ID" value="KDN52439.1"/>
    <property type="molecule type" value="Genomic_DNA"/>
</dbReference>
<feature type="signal peptide" evidence="8">
    <location>
        <begin position="1"/>
        <end position="19"/>
    </location>
</feature>
<dbReference type="GeneID" id="25263793"/>
<keyword evidence="4" id="KW-0249">Electron transport</keyword>
<accession>A0A066WN81</accession>
<feature type="domain" description="Cytochrome b561" evidence="10">
    <location>
        <begin position="160"/>
        <end position="372"/>
    </location>
</feature>
<keyword evidence="12" id="KW-1185">Reference proteome</keyword>
<keyword evidence="5 7" id="KW-1133">Transmembrane helix</keyword>
<keyword evidence="6 7" id="KW-0472">Membrane</keyword>
<comment type="caution">
    <text evidence="11">The sequence shown here is derived from an EMBL/GenBank/DDBJ whole genome shotgun (WGS) entry which is preliminary data.</text>
</comment>
<dbReference type="OrthoDB" id="19261at2759"/>
<dbReference type="Proteomes" id="UP000027361">
    <property type="component" value="Unassembled WGS sequence"/>
</dbReference>
<evidence type="ECO:0000256" key="3">
    <source>
        <dbReference type="ARBA" id="ARBA00022692"/>
    </source>
</evidence>
<dbReference type="PROSITE" id="PS50836">
    <property type="entry name" value="DOMON"/>
    <property type="match status" value="1"/>
</dbReference>
<keyword evidence="8" id="KW-0732">Signal</keyword>
<organism evidence="11 12">
    <name type="scientific">Tilletiaria anomala (strain ATCC 24038 / CBS 436.72 / UBC 951)</name>
    <dbReference type="NCBI Taxonomy" id="1037660"/>
    <lineage>
        <taxon>Eukaryota</taxon>
        <taxon>Fungi</taxon>
        <taxon>Dikarya</taxon>
        <taxon>Basidiomycota</taxon>
        <taxon>Ustilaginomycotina</taxon>
        <taxon>Exobasidiomycetes</taxon>
        <taxon>Georgefischeriales</taxon>
        <taxon>Tilletiariaceae</taxon>
        <taxon>Tilletiaria</taxon>
    </lineage>
</organism>
<evidence type="ECO:0000259" key="10">
    <source>
        <dbReference type="PROSITE" id="PS50939"/>
    </source>
</evidence>
<feature type="transmembrane region" description="Helical" evidence="7">
    <location>
        <begin position="208"/>
        <end position="233"/>
    </location>
</feature>
<comment type="subcellular location">
    <subcellularLocation>
        <location evidence="1">Membrane</location>
    </subcellularLocation>
</comment>
<evidence type="ECO:0000256" key="8">
    <source>
        <dbReference type="SAM" id="SignalP"/>
    </source>
</evidence>
<evidence type="ECO:0000313" key="12">
    <source>
        <dbReference type="Proteomes" id="UP000027361"/>
    </source>
</evidence>
<gene>
    <name evidence="11" type="ORF">K437DRAFT_254213</name>
</gene>
<feature type="domain" description="DOMON" evidence="9">
    <location>
        <begin position="31"/>
        <end position="149"/>
    </location>
</feature>
<dbReference type="STRING" id="1037660.A0A066WN81"/>
<feature type="transmembrane region" description="Helical" evidence="7">
    <location>
        <begin position="312"/>
        <end position="333"/>
    </location>
</feature>
<dbReference type="GO" id="GO:0016020">
    <property type="term" value="C:membrane"/>
    <property type="evidence" value="ECO:0007669"/>
    <property type="project" value="UniProtKB-SubCell"/>
</dbReference>
<dbReference type="CDD" id="cd09630">
    <property type="entry name" value="CDH_like_cytochrome"/>
    <property type="match status" value="1"/>
</dbReference>
<sequence length="400" mass="43289">MRLLRSAAALAVAAGVAHASVFADSFTQSQYGFTLQAIYDSDAGHTNFTLHTLNSGQAVGWMGIGTGEQMAGSNMMVGWVNTDNTVVISQRTTAGEIMPTTKNIKAQRFTVDKTLSKTQSSGTTFAWSQPGFPEAGGNMQMVNMIWAVNPSDAPATADTSATIYKHASRGFITLDLTKPYTGGAITASDASSGAPKASRTMSMRNSIIIAHMVLSIVAWLILMPAGIFIARFGRTAFTWLPKHRIVQTVSIAFILIAMGLGFAIVKSEGGVDFSQRHHKLGFVLAMLAVFQGLLGQFGHMLWNAKRIRVQNYLHIIIGIVLFGLAPWNMALGFDLWVPWYPSVAGKYVCIAWAALLGVVYICGLALLPREFKTDRKAQELRAAIRIDSNDDVGGQHDRKA</sequence>
<feature type="transmembrane region" description="Helical" evidence="7">
    <location>
        <begin position="345"/>
        <end position="367"/>
    </location>
</feature>
<evidence type="ECO:0000256" key="2">
    <source>
        <dbReference type="ARBA" id="ARBA00022448"/>
    </source>
</evidence>
<evidence type="ECO:0000256" key="5">
    <source>
        <dbReference type="ARBA" id="ARBA00022989"/>
    </source>
</evidence>
<dbReference type="InterPro" id="IPR006593">
    <property type="entry name" value="Cyt_b561/ferric_Rdtase_TM"/>
</dbReference>
<dbReference type="Gene3D" id="1.20.120.1770">
    <property type="match status" value="1"/>
</dbReference>
<dbReference type="SMART" id="SM00665">
    <property type="entry name" value="B561"/>
    <property type="match status" value="1"/>
</dbReference>
<proteinExistence type="predicted"/>
<dbReference type="AlphaFoldDB" id="A0A066WN81"/>
<feature type="chain" id="PRO_5001633089" evidence="8">
    <location>
        <begin position="20"/>
        <end position="400"/>
    </location>
</feature>
<keyword evidence="3 7" id="KW-0812">Transmembrane</keyword>
<name>A0A066WN81_TILAU</name>
<evidence type="ECO:0000256" key="4">
    <source>
        <dbReference type="ARBA" id="ARBA00022982"/>
    </source>
</evidence>
<dbReference type="InterPro" id="IPR005018">
    <property type="entry name" value="DOMON_domain"/>
</dbReference>
<dbReference type="InterPro" id="IPR015920">
    <property type="entry name" value="Cellobiose_DH-like_cyt"/>
</dbReference>
<dbReference type="InParanoid" id="A0A066WN81"/>
<dbReference type="RefSeq" id="XP_013245287.1">
    <property type="nucleotide sequence ID" value="XM_013389833.1"/>
</dbReference>
<dbReference type="OMA" id="RWHWINQ"/>
<dbReference type="Pfam" id="PF16010">
    <property type="entry name" value="CDH-cyt"/>
    <property type="match status" value="1"/>
</dbReference>
<dbReference type="Pfam" id="PF03188">
    <property type="entry name" value="Cytochrom_B561"/>
    <property type="match status" value="1"/>
</dbReference>
<dbReference type="PANTHER" id="PTHR47797">
    <property type="entry name" value="DEHYDROGENASE, PUTATIVE (AFU_ORTHOLOGUE AFUA_8G05805)-RELATED"/>
    <property type="match status" value="1"/>
</dbReference>
<protein>
    <submittedName>
        <fullName evidence="11">CBD9-like protein</fullName>
    </submittedName>
</protein>
<dbReference type="PANTHER" id="PTHR47797:SF3">
    <property type="entry name" value="CYTOCHROME B561 DOMAIN-CONTAINING PROTEIN"/>
    <property type="match status" value="1"/>
</dbReference>
<reference evidence="11 12" key="1">
    <citation type="submission" date="2014-05" db="EMBL/GenBank/DDBJ databases">
        <title>Draft genome sequence of a rare smut relative, Tilletiaria anomala UBC 951.</title>
        <authorList>
            <consortium name="DOE Joint Genome Institute"/>
            <person name="Toome M."/>
            <person name="Kuo A."/>
            <person name="Henrissat B."/>
            <person name="Lipzen A."/>
            <person name="Tritt A."/>
            <person name="Yoshinaga Y."/>
            <person name="Zane M."/>
            <person name="Barry K."/>
            <person name="Grigoriev I.V."/>
            <person name="Spatafora J.W."/>
            <person name="Aimea M.C."/>
        </authorList>
    </citation>
    <scope>NUCLEOTIDE SEQUENCE [LARGE SCALE GENOMIC DNA]</scope>
    <source>
        <strain evidence="11 12">UBC 951</strain>
    </source>
</reference>
<feature type="transmembrane region" description="Helical" evidence="7">
    <location>
        <begin position="280"/>
        <end position="300"/>
    </location>
</feature>